<name>A0ACD5VIX3_AVESA</name>
<proteinExistence type="predicted"/>
<reference evidence="1" key="1">
    <citation type="submission" date="2021-05" db="EMBL/GenBank/DDBJ databases">
        <authorList>
            <person name="Scholz U."/>
            <person name="Mascher M."/>
            <person name="Fiebig A."/>
        </authorList>
    </citation>
    <scope>NUCLEOTIDE SEQUENCE [LARGE SCALE GENOMIC DNA]</scope>
</reference>
<organism evidence="1 2">
    <name type="scientific">Avena sativa</name>
    <name type="common">Oat</name>
    <dbReference type="NCBI Taxonomy" id="4498"/>
    <lineage>
        <taxon>Eukaryota</taxon>
        <taxon>Viridiplantae</taxon>
        <taxon>Streptophyta</taxon>
        <taxon>Embryophyta</taxon>
        <taxon>Tracheophyta</taxon>
        <taxon>Spermatophyta</taxon>
        <taxon>Magnoliopsida</taxon>
        <taxon>Liliopsida</taxon>
        <taxon>Poales</taxon>
        <taxon>Poaceae</taxon>
        <taxon>BOP clade</taxon>
        <taxon>Pooideae</taxon>
        <taxon>Poodae</taxon>
        <taxon>Poeae</taxon>
        <taxon>Poeae Chloroplast Group 1 (Aveneae type)</taxon>
        <taxon>Aveninae</taxon>
        <taxon>Avena</taxon>
    </lineage>
</organism>
<dbReference type="EnsemblPlants" id="AVESA.00010b.r2.3CG0457260.2">
    <property type="protein sequence ID" value="AVESA.00010b.r2.3CG0457260.2.CDS.1"/>
    <property type="gene ID" value="AVESA.00010b.r2.3CG0457260"/>
</dbReference>
<sequence>MGSSDGVGGPLACVYSSEIGMWGDLISTEVLSLACCGGSASTLIGNVLYWPLKFAMDGILEFDLGRQRLGVIKGPPVIDDTQLHQIIQAEDGALGIAMFSVYSIQMFQRKVNCLGVATWSPWKVVETYNVLGIPHTIYRKWAWLQKFLGYDEDTNAMFLYVVGSVYKVELKPLHFKKLHETSYTNARPCHAFSSFYTPGKCTHILSLFYYRV</sequence>
<dbReference type="Proteomes" id="UP001732700">
    <property type="component" value="Chromosome 3C"/>
</dbReference>
<keyword evidence="2" id="KW-1185">Reference proteome</keyword>
<protein>
    <submittedName>
        <fullName evidence="1">Uncharacterized protein</fullName>
    </submittedName>
</protein>
<evidence type="ECO:0000313" key="2">
    <source>
        <dbReference type="Proteomes" id="UP001732700"/>
    </source>
</evidence>
<accession>A0ACD5VIX3</accession>
<evidence type="ECO:0000313" key="1">
    <source>
        <dbReference type="EnsemblPlants" id="AVESA.00010b.r2.3CG0457260.2.CDS.1"/>
    </source>
</evidence>
<reference evidence="1" key="2">
    <citation type="submission" date="2025-09" db="UniProtKB">
        <authorList>
            <consortium name="EnsemblPlants"/>
        </authorList>
    </citation>
    <scope>IDENTIFICATION</scope>
</reference>